<proteinExistence type="predicted"/>
<keyword evidence="3" id="KW-1185">Reference proteome</keyword>
<dbReference type="AlphaFoldDB" id="A0AA38J920"/>
<feature type="chain" id="PRO_5041374893" evidence="1">
    <location>
        <begin position="22"/>
        <end position="214"/>
    </location>
</feature>
<comment type="caution">
    <text evidence="2">The sequence shown here is derived from an EMBL/GenBank/DDBJ whole genome shotgun (WGS) entry which is preliminary data.</text>
</comment>
<accession>A0AA38J920</accession>
<organism evidence="2 3">
    <name type="scientific">Zophobas morio</name>
    <dbReference type="NCBI Taxonomy" id="2755281"/>
    <lineage>
        <taxon>Eukaryota</taxon>
        <taxon>Metazoa</taxon>
        <taxon>Ecdysozoa</taxon>
        <taxon>Arthropoda</taxon>
        <taxon>Hexapoda</taxon>
        <taxon>Insecta</taxon>
        <taxon>Pterygota</taxon>
        <taxon>Neoptera</taxon>
        <taxon>Endopterygota</taxon>
        <taxon>Coleoptera</taxon>
        <taxon>Polyphaga</taxon>
        <taxon>Cucujiformia</taxon>
        <taxon>Tenebrionidae</taxon>
        <taxon>Zophobas</taxon>
    </lineage>
</organism>
<sequence>MFRNILLFILGALVTAQLCHADAVDDAEAALNVLRQTTSDNLNGGFLEHIKLSTEVDTVALDTKETGLKDLEAKTAELILQLKKVRNSTPSKVASCFGTLTRLLQEAADDLETCVNDQADEAVTLIFDKSSGLTVQTLKTIYDEEKEIIFCGRSNEECLAGVTADINEKTAAVPDVINDEIELDRQAVEEQIELIKACAAKVVEKANEFSKRCV</sequence>
<keyword evidence="1" id="KW-0732">Signal</keyword>
<dbReference type="Proteomes" id="UP001168821">
    <property type="component" value="Unassembled WGS sequence"/>
</dbReference>
<reference evidence="2" key="1">
    <citation type="journal article" date="2023" name="G3 (Bethesda)">
        <title>Whole genome assemblies of Zophobas morio and Tenebrio molitor.</title>
        <authorList>
            <person name="Kaur S."/>
            <person name="Stinson S.A."/>
            <person name="diCenzo G.C."/>
        </authorList>
    </citation>
    <scope>NUCLEOTIDE SEQUENCE</scope>
    <source>
        <strain evidence="2">QUZm001</strain>
    </source>
</reference>
<feature type="signal peptide" evidence="1">
    <location>
        <begin position="1"/>
        <end position="21"/>
    </location>
</feature>
<name>A0AA38J920_9CUCU</name>
<evidence type="ECO:0000313" key="2">
    <source>
        <dbReference type="EMBL" id="KAJ3666672.1"/>
    </source>
</evidence>
<evidence type="ECO:0000313" key="3">
    <source>
        <dbReference type="Proteomes" id="UP001168821"/>
    </source>
</evidence>
<dbReference type="EMBL" id="JALNTZ010000001">
    <property type="protein sequence ID" value="KAJ3666672.1"/>
    <property type="molecule type" value="Genomic_DNA"/>
</dbReference>
<protein>
    <submittedName>
        <fullName evidence="2">Uncharacterized protein</fullName>
    </submittedName>
</protein>
<gene>
    <name evidence="2" type="ORF">Zmor_002106</name>
</gene>
<evidence type="ECO:0000256" key="1">
    <source>
        <dbReference type="SAM" id="SignalP"/>
    </source>
</evidence>